<evidence type="ECO:0000259" key="6">
    <source>
        <dbReference type="Pfam" id="PF04932"/>
    </source>
</evidence>
<keyword evidence="3 5" id="KW-1133">Transmembrane helix</keyword>
<dbReference type="Proteomes" id="UP000310636">
    <property type="component" value="Unassembled WGS sequence"/>
</dbReference>
<evidence type="ECO:0000313" key="7">
    <source>
        <dbReference type="EMBL" id="THF80857.1"/>
    </source>
</evidence>
<comment type="caution">
    <text evidence="7">The sequence shown here is derived from an EMBL/GenBank/DDBJ whole genome shotgun (WGS) entry which is preliminary data.</text>
</comment>
<gene>
    <name evidence="7" type="ORF">E6C55_10280</name>
</gene>
<organism evidence="7 8">
    <name type="scientific">Cohnella fermenti</name>
    <dbReference type="NCBI Taxonomy" id="2565925"/>
    <lineage>
        <taxon>Bacteria</taxon>
        <taxon>Bacillati</taxon>
        <taxon>Bacillota</taxon>
        <taxon>Bacilli</taxon>
        <taxon>Bacillales</taxon>
        <taxon>Paenibacillaceae</taxon>
        <taxon>Cohnella</taxon>
    </lineage>
</organism>
<name>A0A4S4BZW7_9BACL</name>
<evidence type="ECO:0000313" key="8">
    <source>
        <dbReference type="Proteomes" id="UP000310636"/>
    </source>
</evidence>
<dbReference type="Pfam" id="PF04932">
    <property type="entry name" value="Wzy_C"/>
    <property type="match status" value="1"/>
</dbReference>
<keyword evidence="8" id="KW-1185">Reference proteome</keyword>
<feature type="transmembrane region" description="Helical" evidence="5">
    <location>
        <begin position="349"/>
        <end position="369"/>
    </location>
</feature>
<protein>
    <submittedName>
        <fullName evidence="7">O-antigen ligase family protein</fullName>
    </submittedName>
</protein>
<proteinExistence type="predicted"/>
<feature type="transmembrane region" description="Helical" evidence="5">
    <location>
        <begin position="309"/>
        <end position="329"/>
    </location>
</feature>
<feature type="transmembrane region" description="Helical" evidence="5">
    <location>
        <begin position="236"/>
        <end position="253"/>
    </location>
</feature>
<feature type="transmembrane region" description="Helical" evidence="5">
    <location>
        <begin position="115"/>
        <end position="136"/>
    </location>
</feature>
<keyword evidence="2 5" id="KW-0812">Transmembrane</keyword>
<feature type="transmembrane region" description="Helical" evidence="5">
    <location>
        <begin position="448"/>
        <end position="468"/>
    </location>
</feature>
<feature type="transmembrane region" description="Helical" evidence="5">
    <location>
        <begin position="87"/>
        <end position="103"/>
    </location>
</feature>
<keyword evidence="7" id="KW-0436">Ligase</keyword>
<feature type="transmembrane region" description="Helical" evidence="5">
    <location>
        <begin position="539"/>
        <end position="561"/>
    </location>
</feature>
<evidence type="ECO:0000256" key="1">
    <source>
        <dbReference type="ARBA" id="ARBA00004141"/>
    </source>
</evidence>
<feature type="transmembrane region" description="Helical" evidence="5">
    <location>
        <begin position="59"/>
        <end position="75"/>
    </location>
</feature>
<accession>A0A4S4BZW7</accession>
<dbReference type="GO" id="GO:0016020">
    <property type="term" value="C:membrane"/>
    <property type="evidence" value="ECO:0007669"/>
    <property type="project" value="UniProtKB-SubCell"/>
</dbReference>
<feature type="transmembrane region" description="Helical" evidence="5">
    <location>
        <begin position="503"/>
        <end position="519"/>
    </location>
</feature>
<feature type="transmembrane region" description="Helical" evidence="5">
    <location>
        <begin position="212"/>
        <end position="230"/>
    </location>
</feature>
<dbReference type="PANTHER" id="PTHR37422">
    <property type="entry name" value="TEICHURONIC ACID BIOSYNTHESIS PROTEIN TUAE"/>
    <property type="match status" value="1"/>
</dbReference>
<feature type="transmembrane region" description="Helical" evidence="5">
    <location>
        <begin position="260"/>
        <end position="277"/>
    </location>
</feature>
<dbReference type="RefSeq" id="WP_136369696.1">
    <property type="nucleotide sequence ID" value="NZ_SSOB01000010.1"/>
</dbReference>
<feature type="transmembrane region" description="Helical" evidence="5">
    <location>
        <begin position="183"/>
        <end position="205"/>
    </location>
</feature>
<feature type="domain" description="O-antigen ligase-related" evidence="6">
    <location>
        <begin position="302"/>
        <end position="455"/>
    </location>
</feature>
<dbReference type="PANTHER" id="PTHR37422:SF13">
    <property type="entry name" value="LIPOPOLYSACCHARIDE BIOSYNTHESIS PROTEIN PA4999-RELATED"/>
    <property type="match status" value="1"/>
</dbReference>
<feature type="transmembrane region" description="Helical" evidence="5">
    <location>
        <begin position="480"/>
        <end position="497"/>
    </location>
</feature>
<evidence type="ECO:0000256" key="2">
    <source>
        <dbReference type="ARBA" id="ARBA00022692"/>
    </source>
</evidence>
<evidence type="ECO:0000256" key="5">
    <source>
        <dbReference type="SAM" id="Phobius"/>
    </source>
</evidence>
<evidence type="ECO:0000256" key="3">
    <source>
        <dbReference type="ARBA" id="ARBA00022989"/>
    </source>
</evidence>
<keyword evidence="4 5" id="KW-0472">Membrane</keyword>
<dbReference type="EMBL" id="SSOB01000010">
    <property type="protein sequence ID" value="THF80857.1"/>
    <property type="molecule type" value="Genomic_DNA"/>
</dbReference>
<dbReference type="AlphaFoldDB" id="A0A4S4BZW7"/>
<comment type="subcellular location">
    <subcellularLocation>
        <location evidence="1">Membrane</location>
        <topology evidence="1">Multi-pass membrane protein</topology>
    </subcellularLocation>
</comment>
<dbReference type="InterPro" id="IPR007016">
    <property type="entry name" value="O-antigen_ligase-rel_domated"/>
</dbReference>
<feature type="transmembrane region" description="Helical" evidence="5">
    <location>
        <begin position="20"/>
        <end position="39"/>
    </location>
</feature>
<sequence>MAGKQRKQKSKAADHGISGWEWLVLALFTFYLALWPFQFAFFNGAGLHSDSQMFFEEKTYYGIILGIPALLLVLIKVAGNTKWEKRHLIGCIALVWPLLYFIHSFHAESTYLNRIAFHNSILLYSFFVLGIVVSGLKQVLRKLIHLYYGVGSIVVLYSFAYLLGNRYRLDALSFNEGVRLTSIFTYANAYAAFLVTMLLIALYQLISPNKHWIRLAYAFMLVPIGVSLLLTLSRGAILMLPVIAVIVLLLVNIKKQLQILIYAALAFIPSFAIQSFLADKGLEVYNRIQTQLSENQPIKNISFFASESITGWLLIIGTALALTAVIYWLSQYMDKTEVGEKSHRHARFYIPILLVCMAIIGFVILRAGLLNSILPDQISDRFNNFSFNTHSVLERYTFYKDAITIWQENKWLGGGGGTWEALYDHVQSYPYMSSQPHSYIVELFLDTGIIGLVIIVGGVLYLIGNFIVRLSRGAIQGGADYLLFLLIPVSLLLHSVIDFEMSYMFFSIIVFFSIGVLAGQQREAIFHERRGGNLQRAKYGMVAVWGVMTIYLFIGGINSFAAHSNYNKSIGMMYAQQPFNQLNDKLEEGLTRVHGHPFLLRQLSQNYIAAFQQTGEQQYAVTARKYVDELLAAEPNSSMGIKARYQIAIAEGDLEEAVVAMDLAISTYPYEIGYYEQAITNRAKLWDAANSAEDSKAKLEQEQAISRIVAQYDEYKQKLADIPKAISYIRVFELSDQVKGIVEKIEQ</sequence>
<feature type="transmembrane region" description="Helical" evidence="5">
    <location>
        <begin position="143"/>
        <end position="163"/>
    </location>
</feature>
<reference evidence="7 8" key="1">
    <citation type="submission" date="2019-04" db="EMBL/GenBank/DDBJ databases">
        <title>Cohnella sp. nov. isolated from preserved vegetables.</title>
        <authorList>
            <person name="Lin S.-Y."/>
            <person name="Hung M.-H."/>
            <person name="Young C.-C."/>
        </authorList>
    </citation>
    <scope>NUCLEOTIDE SEQUENCE [LARGE SCALE GENOMIC DNA]</scope>
    <source>
        <strain evidence="7 8">CC-MHH1044</strain>
    </source>
</reference>
<evidence type="ECO:0000256" key="4">
    <source>
        <dbReference type="ARBA" id="ARBA00023136"/>
    </source>
</evidence>
<dbReference type="OrthoDB" id="1808577at2"/>
<dbReference type="InterPro" id="IPR051533">
    <property type="entry name" value="WaaL-like"/>
</dbReference>
<dbReference type="GO" id="GO:0016874">
    <property type="term" value="F:ligase activity"/>
    <property type="evidence" value="ECO:0007669"/>
    <property type="project" value="UniProtKB-KW"/>
</dbReference>